<feature type="compositionally biased region" description="Pro residues" evidence="3">
    <location>
        <begin position="300"/>
        <end position="325"/>
    </location>
</feature>
<keyword evidence="1" id="KW-0677">Repeat</keyword>
<dbReference type="Pfam" id="PF12205">
    <property type="entry name" value="GIT1_C"/>
    <property type="match status" value="1"/>
</dbReference>
<feature type="domain" description="GIT Spa2 homology (SHD)" evidence="4">
    <location>
        <begin position="189"/>
        <end position="219"/>
    </location>
</feature>
<evidence type="ECO:0000256" key="2">
    <source>
        <dbReference type="SAM" id="Coils"/>
    </source>
</evidence>
<dbReference type="eggNOG" id="ENOG502QS1N">
    <property type="taxonomic scope" value="Eukaryota"/>
</dbReference>
<dbReference type="PANTHER" id="PTHR21601">
    <property type="entry name" value="SPA2 PROTEIN"/>
    <property type="match status" value="1"/>
</dbReference>
<dbReference type="SMART" id="SM00555">
    <property type="entry name" value="GIT"/>
    <property type="match status" value="2"/>
</dbReference>
<name>U4L8W2_PYROM</name>
<dbReference type="InterPro" id="IPR039892">
    <property type="entry name" value="Spa2/Sph1"/>
</dbReference>
<feature type="compositionally biased region" description="Polar residues" evidence="3">
    <location>
        <begin position="1"/>
        <end position="22"/>
    </location>
</feature>
<feature type="compositionally biased region" description="Low complexity" evidence="3">
    <location>
        <begin position="275"/>
        <end position="299"/>
    </location>
</feature>
<dbReference type="PANTHER" id="PTHR21601:SF0">
    <property type="entry name" value="PROTEIN SPA2-RELATED"/>
    <property type="match status" value="1"/>
</dbReference>
<feature type="compositionally biased region" description="Polar residues" evidence="3">
    <location>
        <begin position="346"/>
        <end position="358"/>
    </location>
</feature>
<dbReference type="AlphaFoldDB" id="U4L8W2"/>
<proteinExistence type="predicted"/>
<dbReference type="InterPro" id="IPR022018">
    <property type="entry name" value="GIT1_C"/>
</dbReference>
<keyword evidence="6" id="KW-1185">Reference proteome</keyword>
<reference evidence="5 6" key="1">
    <citation type="journal article" date="2013" name="PLoS Genet.">
        <title>The genome and development-dependent transcriptomes of Pyronema confluens: a window into fungal evolution.</title>
        <authorList>
            <person name="Traeger S."/>
            <person name="Altegoer F."/>
            <person name="Freitag M."/>
            <person name="Gabaldon T."/>
            <person name="Kempken F."/>
            <person name="Kumar A."/>
            <person name="Marcet-Houben M."/>
            <person name="Poggeler S."/>
            <person name="Stajich J.E."/>
            <person name="Nowrousian M."/>
        </authorList>
    </citation>
    <scope>NUCLEOTIDE SEQUENCE [LARGE SCALE GENOMIC DNA]</scope>
    <source>
        <strain evidence="6">CBS 100304</strain>
        <tissue evidence="5">Vegetative mycelium</tissue>
    </source>
</reference>
<dbReference type="Pfam" id="PF23742">
    <property type="entry name" value="VBS_C3G9"/>
    <property type="match status" value="1"/>
</dbReference>
<feature type="coiled-coil region" evidence="2">
    <location>
        <begin position="426"/>
        <end position="506"/>
    </location>
</feature>
<sequence length="1061" mass="116382">MPSDTNPRITTGSALSPVNSIAGSEWSGYSKYTGTGFRASNGTISTISTTAPMGPAPGPGDMRGPGSMISPPSSVGRSSDGTALYQSAEGNQTLKNISIEERMAQHHAALSRWLRDFLEKHANMRQNRARDKLLRLSQIQFQELSTDVYDELQRREPGVVSPTMSPDEDTSNTPFLPPKADFHPKRNQARQKLSTLPADRFRDLATDVFYELERRFPRFSSGLLPNQYISPTNSMDGRGMPPMRTDSPGMQIPQRLNSPAPNGSMGPPSAPGYMNGRIPNGNQNGNINPDYTGPNGYNRRPPPGGPPGRPGPPGTPGTPRGPPGGPMTHGTPRDNPNSFGRPLPKTYQSNTIIPNKSTMVEDDESGSDDDAQSFRGHQQRASQASYMSRGPGPMQGRRESSRSVSSGYGGPGYPGPMLGRVHKKLMKDYQAKVEILQDKVASLENSLEEANQKLRLAENADQKKDDILEHKRNEWDDLREQLEAKLNTAELLNSNLQSELDRVQSETIAYSSQLQSQAKELDALRRRSVAPSSGLIMNGNDDKDARYEELLKQHESLKEELKEQEEVTEEVRREAMEFLSQMKLLSERADSSFSREEDLNLQIRSLQQEITEWKSRYAKAKTTIRSIRSSSLGLQVPTSMGLFQGANGNLVDRNGLIKAVLLTKFQIAIDELLKVARGISFAMSLDQVKSVILATKALTQDLEDQLLSNPGVIGKPGSTEAITRLRSRISATANNLTTAAKNHAQGCGLSPVSLLDAAASHLTASVIELVKLVKIRPTQEGEEDDEEEYLNSATVIDDDTPVFSEPDKEGGWFTGGVVVPQGNGGVPGVSVARLSSGGESLYSPLSSPRESLDGKLETSNMGLRKGRDGSVMLGERVAAESKNWGRAQEGKPRMVNIRGSGEVEELRLFLESRTTSIVEAIHLLLESIKSDSTLPLISQHISSISVIISTILSSTEAAMVNPLLKERGEWIIANLSGCRDKMKMMVEKSKEEVVDDEDDDSDYEEKEEREQKVEWNRRIPDKEFKSKLAGLAFDMARETKELVRCVEEVEGECRGAAGSPV</sequence>
<keyword evidence="2" id="KW-0175">Coiled coil</keyword>
<feature type="compositionally biased region" description="Acidic residues" evidence="3">
    <location>
        <begin position="993"/>
        <end position="1005"/>
    </location>
</feature>
<dbReference type="OrthoDB" id="5588096at2759"/>
<feature type="region of interest" description="Disordered" evidence="3">
    <location>
        <begin position="158"/>
        <end position="183"/>
    </location>
</feature>
<dbReference type="InterPro" id="IPR013724">
    <property type="entry name" value="GIT_SHD"/>
</dbReference>
<evidence type="ECO:0000259" key="4">
    <source>
        <dbReference type="SMART" id="SM00555"/>
    </source>
</evidence>
<evidence type="ECO:0000313" key="6">
    <source>
        <dbReference type="Proteomes" id="UP000018144"/>
    </source>
</evidence>
<feature type="compositionally biased region" description="Polar residues" evidence="3">
    <location>
        <begin position="223"/>
        <end position="235"/>
    </location>
</feature>
<dbReference type="OMA" id="EYENREQ"/>
<evidence type="ECO:0000256" key="1">
    <source>
        <dbReference type="ARBA" id="ARBA00022737"/>
    </source>
</evidence>
<feature type="compositionally biased region" description="Polar residues" evidence="3">
    <location>
        <begin position="40"/>
        <end position="50"/>
    </location>
</feature>
<evidence type="ECO:0000256" key="3">
    <source>
        <dbReference type="SAM" id="MobiDB-lite"/>
    </source>
</evidence>
<accession>U4L8W2</accession>
<dbReference type="Pfam" id="PF08518">
    <property type="entry name" value="GIT_SHD"/>
    <property type="match status" value="2"/>
</dbReference>
<evidence type="ECO:0000313" key="5">
    <source>
        <dbReference type="EMBL" id="CCX13410.1"/>
    </source>
</evidence>
<dbReference type="Proteomes" id="UP000018144">
    <property type="component" value="Unassembled WGS sequence"/>
</dbReference>
<dbReference type="EMBL" id="HF935831">
    <property type="protein sequence ID" value="CCX13410.1"/>
    <property type="molecule type" value="Genomic_DNA"/>
</dbReference>
<feature type="region of interest" description="Disordered" evidence="3">
    <location>
        <begin position="40"/>
        <end position="82"/>
    </location>
</feature>
<protein>
    <submittedName>
        <fullName evidence="5">Similar to Uncharacterized protein C3G9.05 acc. no. O42869</fullName>
    </submittedName>
</protein>
<dbReference type="GO" id="GO:0005826">
    <property type="term" value="C:actomyosin contractile ring"/>
    <property type="evidence" value="ECO:0007669"/>
    <property type="project" value="TreeGrafter"/>
</dbReference>
<feature type="coiled-coil region" evidence="2">
    <location>
        <begin position="540"/>
        <end position="623"/>
    </location>
</feature>
<dbReference type="STRING" id="1076935.U4L8W2"/>
<dbReference type="GO" id="GO:1902716">
    <property type="term" value="C:cell cortex of growing cell tip"/>
    <property type="evidence" value="ECO:0007669"/>
    <property type="project" value="TreeGrafter"/>
</dbReference>
<dbReference type="InterPro" id="IPR056439">
    <property type="entry name" value="VBS_C3G9"/>
</dbReference>
<feature type="compositionally biased region" description="Polar residues" evidence="3">
    <location>
        <begin position="375"/>
        <end position="386"/>
    </location>
</feature>
<feature type="region of interest" description="Disordered" evidence="3">
    <location>
        <begin position="989"/>
        <end position="1012"/>
    </location>
</feature>
<organism evidence="5 6">
    <name type="scientific">Pyronema omphalodes (strain CBS 100304)</name>
    <name type="common">Pyronema confluens</name>
    <dbReference type="NCBI Taxonomy" id="1076935"/>
    <lineage>
        <taxon>Eukaryota</taxon>
        <taxon>Fungi</taxon>
        <taxon>Dikarya</taxon>
        <taxon>Ascomycota</taxon>
        <taxon>Pezizomycotina</taxon>
        <taxon>Pezizomycetes</taxon>
        <taxon>Pezizales</taxon>
        <taxon>Pyronemataceae</taxon>
        <taxon>Pyronema</taxon>
    </lineage>
</organism>
<feature type="region of interest" description="Disordered" evidence="3">
    <location>
        <begin position="1"/>
        <end position="24"/>
    </location>
</feature>
<feature type="domain" description="GIT Spa2 homology (SHD)" evidence="4">
    <location>
        <begin position="129"/>
        <end position="159"/>
    </location>
</feature>
<feature type="region of interest" description="Disordered" evidence="3">
    <location>
        <begin position="221"/>
        <end position="413"/>
    </location>
</feature>
<feature type="compositionally biased region" description="Polar residues" evidence="3">
    <location>
        <begin position="70"/>
        <end position="82"/>
    </location>
</feature>
<feature type="compositionally biased region" description="Acidic residues" evidence="3">
    <location>
        <begin position="360"/>
        <end position="371"/>
    </location>
</feature>
<gene>
    <name evidence="5" type="ORF">PCON_13003</name>
</gene>
<dbReference type="GO" id="GO:0005078">
    <property type="term" value="F:MAP-kinase scaffold activity"/>
    <property type="evidence" value="ECO:0007669"/>
    <property type="project" value="TreeGrafter"/>
</dbReference>